<gene>
    <name evidence="1" type="ORF">ACFSJF_11300</name>
</gene>
<sequence length="40" mass="4635">MENCTGQKERECWTRTLRTSDEYAQTTDTNAQIKATVQLL</sequence>
<evidence type="ECO:0000313" key="2">
    <source>
        <dbReference type="Proteomes" id="UP001597383"/>
    </source>
</evidence>
<dbReference type="RefSeq" id="WP_377557452.1">
    <property type="nucleotide sequence ID" value="NZ_JBHUHQ010000016.1"/>
</dbReference>
<proteinExistence type="predicted"/>
<organism evidence="1 2">
    <name type="scientific">Ornithinibacillus salinisoli</name>
    <dbReference type="NCBI Taxonomy" id="1848459"/>
    <lineage>
        <taxon>Bacteria</taxon>
        <taxon>Bacillati</taxon>
        <taxon>Bacillota</taxon>
        <taxon>Bacilli</taxon>
        <taxon>Bacillales</taxon>
        <taxon>Bacillaceae</taxon>
        <taxon>Ornithinibacillus</taxon>
    </lineage>
</organism>
<reference evidence="2" key="1">
    <citation type="journal article" date="2019" name="Int. J. Syst. Evol. Microbiol.">
        <title>The Global Catalogue of Microorganisms (GCM) 10K type strain sequencing project: providing services to taxonomists for standard genome sequencing and annotation.</title>
        <authorList>
            <consortium name="The Broad Institute Genomics Platform"/>
            <consortium name="The Broad Institute Genome Sequencing Center for Infectious Disease"/>
            <person name="Wu L."/>
            <person name="Ma J."/>
        </authorList>
    </citation>
    <scope>NUCLEOTIDE SEQUENCE [LARGE SCALE GENOMIC DNA]</scope>
    <source>
        <strain evidence="2">R28</strain>
    </source>
</reference>
<dbReference type="EMBL" id="JBHUHQ010000016">
    <property type="protein sequence ID" value="MFD2044856.1"/>
    <property type="molecule type" value="Genomic_DNA"/>
</dbReference>
<keyword evidence="2" id="KW-1185">Reference proteome</keyword>
<evidence type="ECO:0000313" key="1">
    <source>
        <dbReference type="EMBL" id="MFD2044856.1"/>
    </source>
</evidence>
<name>A0ABW4W0J1_9BACI</name>
<comment type="caution">
    <text evidence="1">The sequence shown here is derived from an EMBL/GenBank/DDBJ whole genome shotgun (WGS) entry which is preliminary data.</text>
</comment>
<protein>
    <submittedName>
        <fullName evidence="1">Uncharacterized protein</fullName>
    </submittedName>
</protein>
<dbReference type="Proteomes" id="UP001597383">
    <property type="component" value="Unassembled WGS sequence"/>
</dbReference>
<accession>A0ABW4W0J1</accession>